<dbReference type="Proteomes" id="UP000494117">
    <property type="component" value="Unassembled WGS sequence"/>
</dbReference>
<sequence length="333" mass="34507">MSSLKAVRRQLPARVFAAHAVIAAGAACAHAGEAEPARDLLVNRPTSPAPAQPGWLIAVDNWQTLEGGANVNRIKQRTTGVYGGGEFEAGAGWRVGGALGATRSRVRIDAADLRLDVYSYTAGVYGKRSFLSGAGKLNLLAGASYTWHDIDTKRHFEMPGVIPRQTLTADLSAYTAQVFSELGYELPLSGIASIEPFAGAAWRNVRTRGFSESGGSTALSADAGRIVQTTATLGVRGQAGFALGPTVGRLHATLGWRRAFGDVQPETTLALDGGSVLTVTGAPISRSAALAGVGAELAVSRSAVIGLAYGGQYGGGSREHTGSLSLRWAFGSL</sequence>
<feature type="chain" id="PRO_5028849619" evidence="1">
    <location>
        <begin position="32"/>
        <end position="333"/>
    </location>
</feature>
<dbReference type="AlphaFoldDB" id="A0A6S7D1S6"/>
<dbReference type="GO" id="GO:0019867">
    <property type="term" value="C:outer membrane"/>
    <property type="evidence" value="ECO:0007669"/>
    <property type="project" value="InterPro"/>
</dbReference>
<feature type="domain" description="Autotransporter" evidence="2">
    <location>
        <begin position="47"/>
        <end position="330"/>
    </location>
</feature>
<protein>
    <submittedName>
        <fullName evidence="3">Extracellular serine protease</fullName>
        <ecNumber evidence="3">3.4.21.-</ecNumber>
    </submittedName>
</protein>
<dbReference type="RefSeq" id="WP_254595838.1">
    <property type="nucleotide sequence ID" value="NZ_CADILG010000011.1"/>
</dbReference>
<organism evidence="3 4">
    <name type="scientific">Achromobacter anxifer</name>
    <dbReference type="NCBI Taxonomy" id="1287737"/>
    <lineage>
        <taxon>Bacteria</taxon>
        <taxon>Pseudomonadati</taxon>
        <taxon>Pseudomonadota</taxon>
        <taxon>Betaproteobacteria</taxon>
        <taxon>Burkholderiales</taxon>
        <taxon>Alcaligenaceae</taxon>
        <taxon>Achromobacter</taxon>
    </lineage>
</organism>
<dbReference type="Pfam" id="PF03797">
    <property type="entry name" value="Autotransporter"/>
    <property type="match status" value="1"/>
</dbReference>
<keyword evidence="3" id="KW-0378">Hydrolase</keyword>
<evidence type="ECO:0000259" key="2">
    <source>
        <dbReference type="PROSITE" id="PS51208"/>
    </source>
</evidence>
<dbReference type="SUPFAM" id="SSF103515">
    <property type="entry name" value="Autotransporter"/>
    <property type="match status" value="1"/>
</dbReference>
<feature type="signal peptide" evidence="1">
    <location>
        <begin position="1"/>
        <end position="31"/>
    </location>
</feature>
<keyword evidence="3" id="KW-0645">Protease</keyword>
<dbReference type="EMBL" id="CADILG010000011">
    <property type="protein sequence ID" value="CAB3856395.1"/>
    <property type="molecule type" value="Genomic_DNA"/>
</dbReference>
<gene>
    <name evidence="3" type="ORF">LMG26858_01984</name>
</gene>
<evidence type="ECO:0000313" key="3">
    <source>
        <dbReference type="EMBL" id="CAB3856395.1"/>
    </source>
</evidence>
<evidence type="ECO:0000313" key="4">
    <source>
        <dbReference type="Proteomes" id="UP000494117"/>
    </source>
</evidence>
<dbReference type="Gene3D" id="2.40.128.130">
    <property type="entry name" value="Autotransporter beta-domain"/>
    <property type="match status" value="1"/>
</dbReference>
<dbReference type="GO" id="GO:0008233">
    <property type="term" value="F:peptidase activity"/>
    <property type="evidence" value="ECO:0007669"/>
    <property type="project" value="UniProtKB-KW"/>
</dbReference>
<name>A0A6S7D1S6_9BURK</name>
<accession>A0A6S7D1S6</accession>
<dbReference type="PROSITE" id="PS51208">
    <property type="entry name" value="AUTOTRANSPORTER"/>
    <property type="match status" value="1"/>
</dbReference>
<reference evidence="3 4" key="1">
    <citation type="submission" date="2020-04" db="EMBL/GenBank/DDBJ databases">
        <authorList>
            <person name="De Canck E."/>
        </authorList>
    </citation>
    <scope>NUCLEOTIDE SEQUENCE [LARGE SCALE GENOMIC DNA]</scope>
    <source>
        <strain evidence="3 4">LMG 26858</strain>
    </source>
</reference>
<dbReference type="InterPro" id="IPR006315">
    <property type="entry name" value="OM_autotransptr_brl_dom"/>
</dbReference>
<dbReference type="SMART" id="SM00869">
    <property type="entry name" value="Autotransporter"/>
    <property type="match status" value="1"/>
</dbReference>
<dbReference type="InterPro" id="IPR005546">
    <property type="entry name" value="Autotransporte_beta"/>
</dbReference>
<keyword evidence="4" id="KW-1185">Reference proteome</keyword>
<proteinExistence type="predicted"/>
<dbReference type="InterPro" id="IPR036709">
    <property type="entry name" value="Autotransporte_beta_dom_sf"/>
</dbReference>
<dbReference type="PROSITE" id="PS51257">
    <property type="entry name" value="PROKAR_LIPOPROTEIN"/>
    <property type="match status" value="1"/>
</dbReference>
<dbReference type="EC" id="3.4.21.-" evidence="3"/>
<evidence type="ECO:0000256" key="1">
    <source>
        <dbReference type="SAM" id="SignalP"/>
    </source>
</evidence>
<dbReference type="GO" id="GO:0006508">
    <property type="term" value="P:proteolysis"/>
    <property type="evidence" value="ECO:0007669"/>
    <property type="project" value="UniProtKB-KW"/>
</dbReference>
<keyword evidence="1" id="KW-0732">Signal</keyword>
<dbReference type="NCBIfam" id="TIGR01414">
    <property type="entry name" value="autotrans_barl"/>
    <property type="match status" value="1"/>
</dbReference>